<feature type="signal peptide" evidence="2">
    <location>
        <begin position="1"/>
        <end position="18"/>
    </location>
</feature>
<dbReference type="OrthoDB" id="3633855at2759"/>
<organism evidence="3 4">
    <name type="scientific">Cercospora zeae-maydis SCOH1-5</name>
    <dbReference type="NCBI Taxonomy" id="717836"/>
    <lineage>
        <taxon>Eukaryota</taxon>
        <taxon>Fungi</taxon>
        <taxon>Dikarya</taxon>
        <taxon>Ascomycota</taxon>
        <taxon>Pezizomycotina</taxon>
        <taxon>Dothideomycetes</taxon>
        <taxon>Dothideomycetidae</taxon>
        <taxon>Mycosphaerellales</taxon>
        <taxon>Mycosphaerellaceae</taxon>
        <taxon>Cercospora</taxon>
    </lineage>
</organism>
<evidence type="ECO:0000256" key="1">
    <source>
        <dbReference type="SAM" id="MobiDB-lite"/>
    </source>
</evidence>
<accession>A0A6A6FG44</accession>
<evidence type="ECO:0000313" key="3">
    <source>
        <dbReference type="EMBL" id="KAF2212449.1"/>
    </source>
</evidence>
<dbReference type="Proteomes" id="UP000799539">
    <property type="component" value="Unassembled WGS sequence"/>
</dbReference>
<dbReference type="EMBL" id="ML992673">
    <property type="protein sequence ID" value="KAF2212449.1"/>
    <property type="molecule type" value="Genomic_DNA"/>
</dbReference>
<feature type="region of interest" description="Disordered" evidence="1">
    <location>
        <begin position="993"/>
        <end position="1015"/>
    </location>
</feature>
<keyword evidence="4" id="KW-1185">Reference proteome</keyword>
<reference evidence="3" key="1">
    <citation type="journal article" date="2020" name="Stud. Mycol.">
        <title>101 Dothideomycetes genomes: a test case for predicting lifestyles and emergence of pathogens.</title>
        <authorList>
            <person name="Haridas S."/>
            <person name="Albert R."/>
            <person name="Binder M."/>
            <person name="Bloem J."/>
            <person name="Labutti K."/>
            <person name="Salamov A."/>
            <person name="Andreopoulos B."/>
            <person name="Baker S."/>
            <person name="Barry K."/>
            <person name="Bills G."/>
            <person name="Bluhm B."/>
            <person name="Cannon C."/>
            <person name="Castanera R."/>
            <person name="Culley D."/>
            <person name="Daum C."/>
            <person name="Ezra D."/>
            <person name="Gonzalez J."/>
            <person name="Henrissat B."/>
            <person name="Kuo A."/>
            <person name="Liang C."/>
            <person name="Lipzen A."/>
            <person name="Lutzoni F."/>
            <person name="Magnuson J."/>
            <person name="Mondo S."/>
            <person name="Nolan M."/>
            <person name="Ohm R."/>
            <person name="Pangilinan J."/>
            <person name="Park H.-J."/>
            <person name="Ramirez L."/>
            <person name="Alfaro M."/>
            <person name="Sun H."/>
            <person name="Tritt A."/>
            <person name="Yoshinaga Y."/>
            <person name="Zwiers L.-H."/>
            <person name="Turgeon B."/>
            <person name="Goodwin S."/>
            <person name="Spatafora J."/>
            <person name="Crous P."/>
            <person name="Grigoriev I."/>
        </authorList>
    </citation>
    <scope>NUCLEOTIDE SEQUENCE</scope>
    <source>
        <strain evidence="3">SCOH1-5</strain>
    </source>
</reference>
<evidence type="ECO:0000313" key="4">
    <source>
        <dbReference type="Proteomes" id="UP000799539"/>
    </source>
</evidence>
<feature type="chain" id="PRO_5025539186" evidence="2">
    <location>
        <begin position="19"/>
        <end position="1033"/>
    </location>
</feature>
<evidence type="ECO:0000256" key="2">
    <source>
        <dbReference type="SAM" id="SignalP"/>
    </source>
</evidence>
<name>A0A6A6FG44_9PEZI</name>
<gene>
    <name evidence="3" type="ORF">CERZMDRAFT_97717</name>
</gene>
<dbReference type="AlphaFoldDB" id="A0A6A6FG44"/>
<protein>
    <submittedName>
        <fullName evidence="3">Uncharacterized protein</fullName>
    </submittedName>
</protein>
<proteinExistence type="predicted"/>
<keyword evidence="2" id="KW-0732">Signal</keyword>
<feature type="compositionally biased region" description="Basic and acidic residues" evidence="1">
    <location>
        <begin position="997"/>
        <end position="1014"/>
    </location>
</feature>
<sequence length="1033" mass="115822">MRCSALFGLLLWCGHAIAHVPVNQVELQIVNYQLLRYFAQAAMVTYLEQDLTFATYCRSRPDCTEALQSALSHEVVKIATDPNYRIDRREKLDAESFQPKMLKGSRMVAARTIAHTMQIRNATMPWQQSGEEGDQAKSMEKTLGILVRMAGKDNWSHHSFKKAMRKSSQSYRDIYQAMKEPEVRKLASKSTFMQGVIAYNTCAGDSFICTLPPHKKDYLARLINSNLEPGVLEEHDWLHRVMLLTRQGGSTDVWKDFKMPKFKHKKRTSKRVNELMKSIRNEASINAESAKTLDRQRVYHLDNAFDPAFGRLRSFSVKLNETLPISDGLKDLGYRRFAVVNGTGHPLGAHYMRLPGDLRIEQDADWHPMPMGQVNASFPVPEHVMKGAQKNLAKPAQHQTWFTDSRHHPLPTTLQQSTIPTRLKLRADPSPLAEISNDKDQTIDPQVLNDTKSTDEALDWYGPIWWPPEDAMRDLSTGLYRHWGIFSENTAPSSFRSSLRDMLEGIIESMKITRFPGTGSVLEGHWALQYLGARIKDVAVDAMNLPLVRGVHLGTGKASMYSTEPITEASTGNLALRFKNAHSLTDVAEGHVSLFDHAADQARQIFSWPRWAANTKEWQQQVKSWRSPSTRMVANTVFETLTEAEDTVLAGTFMREGEAVVQPLMRGVANGFTAQLQAKLASSVAEEVAQAGVWASEYLLTFTAYAADGLGALGWLLIPIFIGLEFKGDCKRPERYTSAWHGKGTSKMPLVQPCTHASMTRWTSIYMPNSTTTVSTPASNTRSITFSQVVQTEVPNDSALKNHMFERSVQHTDSSSDCLDPKTADLPDDLVWQPLNDGTSCWRAVPKECTSEGKLTSIPTEDGYPLYCKDSNALTGHNKAKMNNCFAQPNSQACQTLFQASFKSEAPQVTTIVSRNITMTTTIMNQTAFLTPKATTSTVSCPNPMWDMPVGYTSTSKTGAPCPVRTPFECTDTWFHENTNWLPKEVRNPRYCTEGDPTGHQRATKDKCIKEPGSKKKWGKKCRKAYINPPKKG</sequence>